<dbReference type="Pfam" id="PF00067">
    <property type="entry name" value="p450"/>
    <property type="match status" value="1"/>
</dbReference>
<dbReference type="GO" id="GO:0020037">
    <property type="term" value="F:heme binding"/>
    <property type="evidence" value="ECO:0007669"/>
    <property type="project" value="InterPro"/>
</dbReference>
<keyword evidence="4 12" id="KW-0349">Heme</keyword>
<dbReference type="GO" id="GO:0016020">
    <property type="term" value="C:membrane"/>
    <property type="evidence" value="ECO:0007669"/>
    <property type="project" value="UniProtKB-SubCell"/>
</dbReference>
<dbReference type="EMBL" id="BLJY01000008">
    <property type="protein sequence ID" value="GFF18202.1"/>
    <property type="molecule type" value="Genomic_DNA"/>
</dbReference>
<evidence type="ECO:0000256" key="11">
    <source>
        <dbReference type="ARBA" id="ARBA00023136"/>
    </source>
</evidence>
<keyword evidence="5" id="KW-0812">Transmembrane</keyword>
<dbReference type="PRINTS" id="PR00465">
    <property type="entry name" value="EP450IV"/>
</dbReference>
<dbReference type="Proteomes" id="UP000452235">
    <property type="component" value="Unassembled WGS sequence"/>
</dbReference>
<dbReference type="PANTHER" id="PTHR46206">
    <property type="entry name" value="CYTOCHROME P450"/>
    <property type="match status" value="1"/>
</dbReference>
<keyword evidence="7" id="KW-1133">Transmembrane helix</keyword>
<dbReference type="SUPFAM" id="SSF48264">
    <property type="entry name" value="Cytochrome P450"/>
    <property type="match status" value="1"/>
</dbReference>
<evidence type="ECO:0000256" key="6">
    <source>
        <dbReference type="ARBA" id="ARBA00022723"/>
    </source>
</evidence>
<keyword evidence="6 12" id="KW-0479">Metal-binding</keyword>
<keyword evidence="11" id="KW-0472">Membrane</keyword>
<accession>A0A5M3Z5S8</accession>
<sequence>MILDVLKGYSNIASWIPIISIIVVAYVTFSPSRVGGIHIVNGRRLGEITDAGAKRRFRLDGPRLLRNGFEKSSIFRIITDMGPKFVVSGKYAEDLRDESGLSHYKGIGSDFVVDVPGFESFSLGSLHDSMLRDIISVVTRELGQFTQPLSMEVDRLLQQFWNNSPDWHEVPILATMLQIIARTSSLVFVGEPICRDEKWLEVTINYVIWRHKATSDLHMWPKCLRPIVHWFLPSARKLRTEIHKAREIIRPLLEARRRAKNASLDAGSVRRNREEPFSSLHWVDDYAESNGLEYDPALLQLRLANTAIHTSADLAVKVLINLCENQQVLQDVRREIISVVTEHGWDTGSLHRLRLMDSVMKETQRLHPLTAAPWSRFTEREITLSDGKQLPSGVPILLTDDLMRDAEVYPNPDTFDGDRFLRMRENPALANIAPFVNPTSYHNAFGFGKYACPGRFFVANEVKIALCHILLKYDLRIVGHEGKGHVPKVISTGFLNYRDPSATLGVKRRDEEVKL</sequence>
<dbReference type="AlphaFoldDB" id="A0A5M3Z5S8"/>
<dbReference type="InterPro" id="IPR036396">
    <property type="entry name" value="Cyt_P450_sf"/>
</dbReference>
<evidence type="ECO:0000256" key="7">
    <source>
        <dbReference type="ARBA" id="ARBA00022989"/>
    </source>
</evidence>
<dbReference type="GO" id="GO:0004497">
    <property type="term" value="F:monooxygenase activity"/>
    <property type="evidence" value="ECO:0007669"/>
    <property type="project" value="UniProtKB-KW"/>
</dbReference>
<evidence type="ECO:0000256" key="12">
    <source>
        <dbReference type="PIRSR" id="PIRSR602403-1"/>
    </source>
</evidence>
<keyword evidence="8" id="KW-0560">Oxidoreductase</keyword>
<dbReference type="Gene3D" id="1.10.630.10">
    <property type="entry name" value="Cytochrome P450"/>
    <property type="match status" value="1"/>
</dbReference>
<comment type="caution">
    <text evidence="13">The sequence shown here is derived from an EMBL/GenBank/DDBJ whole genome shotgun (WGS) entry which is preliminary data.</text>
</comment>
<proteinExistence type="inferred from homology"/>
<dbReference type="GO" id="GO:0005506">
    <property type="term" value="F:iron ion binding"/>
    <property type="evidence" value="ECO:0007669"/>
    <property type="project" value="InterPro"/>
</dbReference>
<dbReference type="InterPro" id="IPR001128">
    <property type="entry name" value="Cyt_P450"/>
</dbReference>
<evidence type="ECO:0000256" key="8">
    <source>
        <dbReference type="ARBA" id="ARBA00023002"/>
    </source>
</evidence>
<comment type="subcellular location">
    <subcellularLocation>
        <location evidence="2">Membrane</location>
        <topology evidence="2">Single-pass membrane protein</topology>
    </subcellularLocation>
</comment>
<dbReference type="GO" id="GO:0019748">
    <property type="term" value="P:secondary metabolic process"/>
    <property type="evidence" value="ECO:0007669"/>
    <property type="project" value="UniProtKB-ARBA"/>
</dbReference>
<organism evidence="13 14">
    <name type="scientific">Aspergillus terreus</name>
    <dbReference type="NCBI Taxonomy" id="33178"/>
    <lineage>
        <taxon>Eukaryota</taxon>
        <taxon>Fungi</taxon>
        <taxon>Dikarya</taxon>
        <taxon>Ascomycota</taxon>
        <taxon>Pezizomycotina</taxon>
        <taxon>Eurotiomycetes</taxon>
        <taxon>Eurotiomycetidae</taxon>
        <taxon>Eurotiales</taxon>
        <taxon>Aspergillaceae</taxon>
        <taxon>Aspergillus</taxon>
        <taxon>Aspergillus subgen. Circumdati</taxon>
    </lineage>
</organism>
<evidence type="ECO:0000313" key="13">
    <source>
        <dbReference type="EMBL" id="GFF18202.1"/>
    </source>
</evidence>
<keyword evidence="14" id="KW-1185">Reference proteome</keyword>
<dbReference type="PANTHER" id="PTHR46206:SF3">
    <property type="entry name" value="P450, PUTATIVE (EUROFUNG)-RELATED"/>
    <property type="match status" value="1"/>
</dbReference>
<reference evidence="13 14" key="1">
    <citation type="submission" date="2020-01" db="EMBL/GenBank/DDBJ databases">
        <title>Aspergillus terreus IFO 6365 whole genome shotgun sequence.</title>
        <authorList>
            <person name="Kanamasa S."/>
            <person name="Takahashi H."/>
        </authorList>
    </citation>
    <scope>NUCLEOTIDE SEQUENCE [LARGE SCALE GENOMIC DNA]</scope>
    <source>
        <strain evidence="13 14">IFO 6365</strain>
    </source>
</reference>
<keyword evidence="10" id="KW-0503">Monooxygenase</keyword>
<evidence type="ECO:0000256" key="2">
    <source>
        <dbReference type="ARBA" id="ARBA00004167"/>
    </source>
</evidence>
<dbReference type="CDD" id="cd11041">
    <property type="entry name" value="CYP503A1-like"/>
    <property type="match status" value="1"/>
</dbReference>
<dbReference type="InterPro" id="IPR002403">
    <property type="entry name" value="Cyt_P450_E_grp-IV"/>
</dbReference>
<evidence type="ECO:0000313" key="14">
    <source>
        <dbReference type="Proteomes" id="UP000452235"/>
    </source>
</evidence>
<gene>
    <name evidence="13" type="ORF">ATEIFO6365_0008014300</name>
</gene>
<protein>
    <submittedName>
        <fullName evidence="13">Cytochrome P450</fullName>
    </submittedName>
</protein>
<evidence type="ECO:0000256" key="5">
    <source>
        <dbReference type="ARBA" id="ARBA00022692"/>
    </source>
</evidence>
<evidence type="ECO:0000256" key="9">
    <source>
        <dbReference type="ARBA" id="ARBA00023004"/>
    </source>
</evidence>
<evidence type="ECO:0000256" key="10">
    <source>
        <dbReference type="ARBA" id="ARBA00023033"/>
    </source>
</evidence>
<evidence type="ECO:0000256" key="1">
    <source>
        <dbReference type="ARBA" id="ARBA00001971"/>
    </source>
</evidence>
<dbReference type="GO" id="GO:0016705">
    <property type="term" value="F:oxidoreductase activity, acting on paired donors, with incorporation or reduction of molecular oxygen"/>
    <property type="evidence" value="ECO:0007669"/>
    <property type="project" value="InterPro"/>
</dbReference>
<evidence type="ECO:0000256" key="3">
    <source>
        <dbReference type="ARBA" id="ARBA00010617"/>
    </source>
</evidence>
<dbReference type="OrthoDB" id="1844152at2759"/>
<feature type="binding site" description="axial binding residue" evidence="12">
    <location>
        <position position="452"/>
    </location>
    <ligand>
        <name>heme</name>
        <dbReference type="ChEBI" id="CHEBI:30413"/>
    </ligand>
    <ligandPart>
        <name>Fe</name>
        <dbReference type="ChEBI" id="CHEBI:18248"/>
    </ligandPart>
</feature>
<evidence type="ECO:0000256" key="4">
    <source>
        <dbReference type="ARBA" id="ARBA00022617"/>
    </source>
</evidence>
<comment type="cofactor">
    <cofactor evidence="1 12">
        <name>heme</name>
        <dbReference type="ChEBI" id="CHEBI:30413"/>
    </cofactor>
</comment>
<dbReference type="VEuPathDB" id="FungiDB:ATEG_03869"/>
<comment type="similarity">
    <text evidence="3">Belongs to the cytochrome P450 family.</text>
</comment>
<keyword evidence="9 12" id="KW-0408">Iron</keyword>
<name>A0A5M3Z5S8_ASPTE</name>